<sequence length="33" mass="3720">MQCLHMISCCCCFLQTASTYILLFMHGSPPLLI</sequence>
<reference evidence="1" key="1">
    <citation type="submission" date="2014-11" db="EMBL/GenBank/DDBJ databases">
        <authorList>
            <person name="Amaro Gonzalez C."/>
        </authorList>
    </citation>
    <scope>NUCLEOTIDE SEQUENCE</scope>
</reference>
<dbReference type="AlphaFoldDB" id="A0A0E9UN82"/>
<protein>
    <submittedName>
        <fullName evidence="1">Uncharacterized protein</fullName>
    </submittedName>
</protein>
<organism evidence="1">
    <name type="scientific">Anguilla anguilla</name>
    <name type="common">European freshwater eel</name>
    <name type="synonym">Muraena anguilla</name>
    <dbReference type="NCBI Taxonomy" id="7936"/>
    <lineage>
        <taxon>Eukaryota</taxon>
        <taxon>Metazoa</taxon>
        <taxon>Chordata</taxon>
        <taxon>Craniata</taxon>
        <taxon>Vertebrata</taxon>
        <taxon>Euteleostomi</taxon>
        <taxon>Actinopterygii</taxon>
        <taxon>Neopterygii</taxon>
        <taxon>Teleostei</taxon>
        <taxon>Anguilliformes</taxon>
        <taxon>Anguillidae</taxon>
        <taxon>Anguilla</taxon>
    </lineage>
</organism>
<accession>A0A0E9UN82</accession>
<evidence type="ECO:0000313" key="1">
    <source>
        <dbReference type="EMBL" id="JAH66705.1"/>
    </source>
</evidence>
<name>A0A0E9UN82_ANGAN</name>
<dbReference type="EMBL" id="GBXM01041872">
    <property type="protein sequence ID" value="JAH66705.1"/>
    <property type="molecule type" value="Transcribed_RNA"/>
</dbReference>
<reference evidence="1" key="2">
    <citation type="journal article" date="2015" name="Fish Shellfish Immunol.">
        <title>Early steps in the European eel (Anguilla anguilla)-Vibrio vulnificus interaction in the gills: Role of the RtxA13 toxin.</title>
        <authorList>
            <person name="Callol A."/>
            <person name="Pajuelo D."/>
            <person name="Ebbesson L."/>
            <person name="Teles M."/>
            <person name="MacKenzie S."/>
            <person name="Amaro C."/>
        </authorList>
    </citation>
    <scope>NUCLEOTIDE SEQUENCE</scope>
</reference>
<proteinExistence type="predicted"/>